<dbReference type="EMBL" id="WTXG01000039">
    <property type="protein sequence ID" value="KAI0297308.1"/>
    <property type="molecule type" value="Genomic_DNA"/>
</dbReference>
<name>A0AAD4QLU1_9AGAM</name>
<sequence length="361" mass="40397">MNGDAYNHADGSSQAAKRYKSQRSLGHSDPARQHPDFWYQDGSVVIEIDLTRFCLHQSTLQKHSAYFSALFRGKGKSKSDGRAYHELEGGEPSQNGHIPVYHVCETTADDFVALLTVIEQPIKYAEEVPPLSILAGVLRSAGALSFTAQRKWAERTFERMWPAAFDTLTDEVIPNASTALTLARTCGVRNVQKRASYELLRMPTFGQSIATVLDTVQVGRRGRADATDLEALPHADLLRLVHAREQLCLAWAEAAGKAPTDLACPRGTQTQTSTERGSCASMDVDRMHSRWAELVHTNGLFAQWMADPLMGLQKLVDIPWKDEGFCKRCVSARRNEWEELRRKLWNNLDVWLELPTAADSE</sequence>
<evidence type="ECO:0000313" key="4">
    <source>
        <dbReference type="Proteomes" id="UP001203297"/>
    </source>
</evidence>
<dbReference type="InterPro" id="IPR000210">
    <property type="entry name" value="BTB/POZ_dom"/>
</dbReference>
<comment type="caution">
    <text evidence="3">The sequence shown here is derived from an EMBL/GenBank/DDBJ whole genome shotgun (WGS) entry which is preliminary data.</text>
</comment>
<feature type="region of interest" description="Disordered" evidence="1">
    <location>
        <begin position="1"/>
        <end position="32"/>
    </location>
</feature>
<evidence type="ECO:0000259" key="2">
    <source>
        <dbReference type="PROSITE" id="PS50097"/>
    </source>
</evidence>
<organism evidence="3 4">
    <name type="scientific">Multifurca ochricompacta</name>
    <dbReference type="NCBI Taxonomy" id="376703"/>
    <lineage>
        <taxon>Eukaryota</taxon>
        <taxon>Fungi</taxon>
        <taxon>Dikarya</taxon>
        <taxon>Basidiomycota</taxon>
        <taxon>Agaricomycotina</taxon>
        <taxon>Agaricomycetes</taxon>
        <taxon>Russulales</taxon>
        <taxon>Russulaceae</taxon>
        <taxon>Multifurca</taxon>
    </lineage>
</organism>
<reference evidence="3" key="1">
    <citation type="journal article" date="2022" name="New Phytol.">
        <title>Evolutionary transition to the ectomycorrhizal habit in the genomes of a hyperdiverse lineage of mushroom-forming fungi.</title>
        <authorList>
            <person name="Looney B."/>
            <person name="Miyauchi S."/>
            <person name="Morin E."/>
            <person name="Drula E."/>
            <person name="Courty P.E."/>
            <person name="Kohler A."/>
            <person name="Kuo A."/>
            <person name="LaButti K."/>
            <person name="Pangilinan J."/>
            <person name="Lipzen A."/>
            <person name="Riley R."/>
            <person name="Andreopoulos W."/>
            <person name="He G."/>
            <person name="Johnson J."/>
            <person name="Nolan M."/>
            <person name="Tritt A."/>
            <person name="Barry K.W."/>
            <person name="Grigoriev I.V."/>
            <person name="Nagy L.G."/>
            <person name="Hibbett D."/>
            <person name="Henrissat B."/>
            <person name="Matheny P.B."/>
            <person name="Labbe J."/>
            <person name="Martin F.M."/>
        </authorList>
    </citation>
    <scope>NUCLEOTIDE SEQUENCE</scope>
    <source>
        <strain evidence="3">BPL690</strain>
    </source>
</reference>
<evidence type="ECO:0000256" key="1">
    <source>
        <dbReference type="SAM" id="MobiDB-lite"/>
    </source>
</evidence>
<keyword evidence="4" id="KW-1185">Reference proteome</keyword>
<dbReference type="Proteomes" id="UP001203297">
    <property type="component" value="Unassembled WGS sequence"/>
</dbReference>
<protein>
    <recommendedName>
        <fullName evidence="2">BTB domain-containing protein</fullName>
    </recommendedName>
</protein>
<dbReference type="PROSITE" id="PS50097">
    <property type="entry name" value="BTB"/>
    <property type="match status" value="1"/>
</dbReference>
<gene>
    <name evidence="3" type="ORF">B0F90DRAFT_1740938</name>
</gene>
<proteinExistence type="predicted"/>
<feature type="domain" description="BTB" evidence="2">
    <location>
        <begin position="42"/>
        <end position="118"/>
    </location>
</feature>
<evidence type="ECO:0000313" key="3">
    <source>
        <dbReference type="EMBL" id="KAI0297308.1"/>
    </source>
</evidence>
<accession>A0AAD4QLU1</accession>
<dbReference type="AlphaFoldDB" id="A0AAD4QLU1"/>